<gene>
    <name evidence="3" type="ORF">EJ104_11725</name>
</gene>
<sequence length="253" mass="27662">MAEHRPPPQQEFAGLQALFINCSLNKDPAQSHTGSLMSAVSGLMQRAGAQVETVYALEHSLPPGIYPDMREHGWQEDAWPDTLWPKVQAADILVIGTPLWLGEESSVCRVIIERLYAMSGELNEKGQSVFYGKVGGAVVTGNEDGVKHVAMTLTFALSHLGYTIPPQADCGWLGEIGPGPSYGDRAEDGSLIGFDNEFTQRNATIMTWNLLHLARLLKGAGGLPNYGNDRRAWEDGERFGFQNPEPPQEESGR</sequence>
<evidence type="ECO:0000259" key="2">
    <source>
        <dbReference type="Pfam" id="PF03358"/>
    </source>
</evidence>
<proteinExistence type="predicted"/>
<protein>
    <submittedName>
        <fullName evidence="3">Flavodoxin family protein</fullName>
    </submittedName>
</protein>
<name>A0A431VPZ2_9DEIO</name>
<dbReference type="Pfam" id="PF03358">
    <property type="entry name" value="FMN_red"/>
    <property type="match status" value="1"/>
</dbReference>
<organism evidence="3 4">
    <name type="scientific">Deinococcus radiophilus</name>
    <dbReference type="NCBI Taxonomy" id="32062"/>
    <lineage>
        <taxon>Bacteria</taxon>
        <taxon>Thermotogati</taxon>
        <taxon>Deinococcota</taxon>
        <taxon>Deinococci</taxon>
        <taxon>Deinococcales</taxon>
        <taxon>Deinococcaceae</taxon>
        <taxon>Deinococcus</taxon>
    </lineage>
</organism>
<dbReference type="Proteomes" id="UP000277766">
    <property type="component" value="Unassembled WGS sequence"/>
</dbReference>
<feature type="region of interest" description="Disordered" evidence="1">
    <location>
        <begin position="234"/>
        <end position="253"/>
    </location>
</feature>
<dbReference type="InterPro" id="IPR029039">
    <property type="entry name" value="Flavoprotein-like_sf"/>
</dbReference>
<comment type="caution">
    <text evidence="3">The sequence shown here is derived from an EMBL/GenBank/DDBJ whole genome shotgun (WGS) entry which is preliminary data.</text>
</comment>
<dbReference type="AlphaFoldDB" id="A0A431VPZ2"/>
<dbReference type="SUPFAM" id="SSF52218">
    <property type="entry name" value="Flavoproteins"/>
    <property type="match status" value="1"/>
</dbReference>
<evidence type="ECO:0000256" key="1">
    <source>
        <dbReference type="SAM" id="MobiDB-lite"/>
    </source>
</evidence>
<dbReference type="GO" id="GO:0016491">
    <property type="term" value="F:oxidoreductase activity"/>
    <property type="evidence" value="ECO:0007669"/>
    <property type="project" value="InterPro"/>
</dbReference>
<accession>A0A431VPZ2</accession>
<dbReference type="InterPro" id="IPR005025">
    <property type="entry name" value="FMN_Rdtase-like_dom"/>
</dbReference>
<reference evidence="3 4" key="1">
    <citation type="submission" date="2018-12" db="EMBL/GenBank/DDBJ databases">
        <title>Deinococcus radiophilus ATCC 27603 genome sequencing and assembly.</title>
        <authorList>
            <person name="Maclea K.S."/>
            <person name="Maynard C.R."/>
        </authorList>
    </citation>
    <scope>NUCLEOTIDE SEQUENCE [LARGE SCALE GENOMIC DNA]</scope>
    <source>
        <strain evidence="3 4">ATCC 27603</strain>
    </source>
</reference>
<feature type="domain" description="NADPH-dependent FMN reductase-like" evidence="2">
    <location>
        <begin position="18"/>
        <end position="167"/>
    </location>
</feature>
<dbReference type="RefSeq" id="WP_126353046.1">
    <property type="nucleotide sequence ID" value="NZ_CP086380.1"/>
</dbReference>
<keyword evidence="4" id="KW-1185">Reference proteome</keyword>
<dbReference type="OrthoDB" id="8853249at2"/>
<dbReference type="Gene3D" id="3.40.50.360">
    <property type="match status" value="1"/>
</dbReference>
<evidence type="ECO:0000313" key="3">
    <source>
        <dbReference type="EMBL" id="RTR25213.1"/>
    </source>
</evidence>
<evidence type="ECO:0000313" key="4">
    <source>
        <dbReference type="Proteomes" id="UP000277766"/>
    </source>
</evidence>
<dbReference type="EMBL" id="RXPE01000034">
    <property type="protein sequence ID" value="RTR25213.1"/>
    <property type="molecule type" value="Genomic_DNA"/>
</dbReference>